<dbReference type="Pfam" id="PF13620">
    <property type="entry name" value="CarboxypepD_reg"/>
    <property type="match status" value="1"/>
</dbReference>
<comment type="caution">
    <text evidence="1">The sequence shown here is derived from an EMBL/GenBank/DDBJ whole genome shotgun (WGS) entry which is preliminary data.</text>
</comment>
<keyword evidence="1" id="KW-0645">Protease</keyword>
<gene>
    <name evidence="1" type="ORF">D3H35_08740</name>
</gene>
<accession>A0A398CPE1</accession>
<evidence type="ECO:0000313" key="2">
    <source>
        <dbReference type="Proteomes" id="UP000266340"/>
    </source>
</evidence>
<dbReference type="AlphaFoldDB" id="A0A398CPE1"/>
<dbReference type="SUPFAM" id="SSF49452">
    <property type="entry name" value="Starch-binding domain-like"/>
    <property type="match status" value="1"/>
</dbReference>
<name>A0A398CPE1_9BACL</name>
<keyword evidence="1" id="KW-0121">Carboxypeptidase</keyword>
<keyword evidence="2" id="KW-1185">Reference proteome</keyword>
<dbReference type="GO" id="GO:0030246">
    <property type="term" value="F:carbohydrate binding"/>
    <property type="evidence" value="ECO:0007669"/>
    <property type="project" value="InterPro"/>
</dbReference>
<dbReference type="InterPro" id="IPR013784">
    <property type="entry name" value="Carb-bd-like_fold"/>
</dbReference>
<keyword evidence="1" id="KW-0378">Hydrolase</keyword>
<evidence type="ECO:0000313" key="1">
    <source>
        <dbReference type="EMBL" id="RIE04030.1"/>
    </source>
</evidence>
<sequence>MEVPYRGHGVRHVCPKSDGRSVCLCGVAGESGSRLRICQTSRSGVRANEHSDRGAAPPQIRDIGIEALDEDAGKYRLTINDYAVDRAAGAEPFFFWKTEDGYFSGFSDDYTSVEFVANPGTSGKSLEISAYVGDNLGYIGFKTVAVQGSRISHQDGVQLQLTSQPAELKGWDRYDIQYDARLIFGGKVVPGTSVDIYYTVDGTSWQPVTSGLISGNRYTWLVPNVNAGNVRLKLVAQNGAYIKSIESDVFSIAPSYYIEGKVLDKAGHGASGVSVSAGGAAVVTDSDGSYFIKVTGPGTYSVQASKTGVGFVKSSFDVTLDGKNYYDTKIFRVK</sequence>
<proteinExistence type="predicted"/>
<organism evidence="1 2">
    <name type="scientific">Cohnella faecalis</name>
    <dbReference type="NCBI Taxonomy" id="2315694"/>
    <lineage>
        <taxon>Bacteria</taxon>
        <taxon>Bacillati</taxon>
        <taxon>Bacillota</taxon>
        <taxon>Bacilli</taxon>
        <taxon>Bacillales</taxon>
        <taxon>Paenibacillaceae</taxon>
        <taxon>Cohnella</taxon>
    </lineage>
</organism>
<dbReference type="Proteomes" id="UP000266340">
    <property type="component" value="Unassembled WGS sequence"/>
</dbReference>
<dbReference type="Gene3D" id="2.60.40.1120">
    <property type="entry name" value="Carboxypeptidase-like, regulatory domain"/>
    <property type="match status" value="1"/>
</dbReference>
<protein>
    <submittedName>
        <fullName evidence="1">Carboxypeptidase regulatory-like domain-containing protein</fullName>
    </submittedName>
</protein>
<dbReference type="GO" id="GO:0004180">
    <property type="term" value="F:carboxypeptidase activity"/>
    <property type="evidence" value="ECO:0007669"/>
    <property type="project" value="UniProtKB-KW"/>
</dbReference>
<dbReference type="EMBL" id="QXJM01000029">
    <property type="protein sequence ID" value="RIE04030.1"/>
    <property type="molecule type" value="Genomic_DNA"/>
</dbReference>
<reference evidence="1 2" key="1">
    <citation type="submission" date="2018-09" db="EMBL/GenBank/DDBJ databases">
        <title>Cohnella cavernae sp. nov., isolated from a karst cave.</title>
        <authorList>
            <person name="Zhu H."/>
        </authorList>
    </citation>
    <scope>NUCLEOTIDE SEQUENCE [LARGE SCALE GENOMIC DNA]</scope>
    <source>
        <strain evidence="1 2">K2E09-144</strain>
    </source>
</reference>